<evidence type="ECO:0000313" key="1">
    <source>
        <dbReference type="EMBL" id="KAK7241728.1"/>
    </source>
</evidence>
<protein>
    <submittedName>
        <fullName evidence="1">Uncharacterized protein</fullName>
    </submittedName>
</protein>
<keyword evidence="2" id="KW-1185">Reference proteome</keyword>
<evidence type="ECO:0000313" key="2">
    <source>
        <dbReference type="Proteomes" id="UP001363151"/>
    </source>
</evidence>
<reference evidence="1 2" key="1">
    <citation type="submission" date="2024-03" db="EMBL/GenBank/DDBJ databases">
        <title>Aureococcus anophagefferens CCMP1851 and Kratosvirus quantuckense: Draft genome of a second virus-susceptible host strain in the model system.</title>
        <authorList>
            <person name="Chase E."/>
            <person name="Truchon A.R."/>
            <person name="Schepens W."/>
            <person name="Wilhelm S.W."/>
        </authorList>
    </citation>
    <scope>NUCLEOTIDE SEQUENCE [LARGE SCALE GENOMIC DNA]</scope>
    <source>
        <strain evidence="1 2">CCMP1851</strain>
    </source>
</reference>
<comment type="caution">
    <text evidence="1">The sequence shown here is derived from an EMBL/GenBank/DDBJ whole genome shotgun (WGS) entry which is preliminary data.</text>
</comment>
<name>A0ABR1FZM6_AURAN</name>
<proteinExistence type="predicted"/>
<dbReference type="Gene3D" id="2.40.128.20">
    <property type="match status" value="1"/>
</dbReference>
<organism evidence="1 2">
    <name type="scientific">Aureococcus anophagefferens</name>
    <name type="common">Harmful bloom alga</name>
    <dbReference type="NCBI Taxonomy" id="44056"/>
    <lineage>
        <taxon>Eukaryota</taxon>
        <taxon>Sar</taxon>
        <taxon>Stramenopiles</taxon>
        <taxon>Ochrophyta</taxon>
        <taxon>Pelagophyceae</taxon>
        <taxon>Pelagomonadales</taxon>
        <taxon>Pelagomonadaceae</taxon>
        <taxon>Aureococcus</taxon>
    </lineage>
</organism>
<dbReference type="Proteomes" id="UP001363151">
    <property type="component" value="Unassembled WGS sequence"/>
</dbReference>
<accession>A0ABR1FZM6</accession>
<dbReference type="EMBL" id="JBBJCI010000155">
    <property type="protein sequence ID" value="KAK7241728.1"/>
    <property type="molecule type" value="Genomic_DNA"/>
</dbReference>
<dbReference type="InterPro" id="IPR012674">
    <property type="entry name" value="Calycin"/>
</dbReference>
<dbReference type="PROSITE" id="PS51257">
    <property type="entry name" value="PROKAR_LIPOPROTEIN"/>
    <property type="match status" value="1"/>
</dbReference>
<sequence length="290" mass="31053">MERTTILPMKKTPVRLVALAAAASAACPDLAALPSAAARGLDPAALAGTFYEQAFYDFAQVGATCQKMTNVVTDDGAIAQSFDVRYGPLPFALPLVYEPTDEPAVFTRSAFHLGSFPSVVVDVSFDDDGAVDALSEYLCSSVAGVDYEEVRVSTRARVPAPALVTAQEKALLAAGLNRTLAPVDHSTCDDDALRTGDGKCCDTCDASQGLVKYYSTDGVYDHCGETCIKPAEFWLYKIFEKNLTLAPYEHICKDLISNNGSHYSVYSSTVSHGIPYIFTATLDLYDPGPV</sequence>
<dbReference type="SUPFAM" id="SSF50814">
    <property type="entry name" value="Lipocalins"/>
    <property type="match status" value="1"/>
</dbReference>
<gene>
    <name evidence="1" type="ORF">SO694_0030003</name>
</gene>